<dbReference type="InterPro" id="IPR011010">
    <property type="entry name" value="DNA_brk_join_enz"/>
</dbReference>
<reference evidence="3 4" key="1">
    <citation type="submission" date="2019-04" db="EMBL/GenBank/DDBJ databases">
        <title>Genome sequence of Pelagicola litoralis CL-ES2.</title>
        <authorList>
            <person name="Cao J."/>
        </authorList>
    </citation>
    <scope>NUCLEOTIDE SEQUENCE [LARGE SCALE GENOMIC DNA]</scope>
    <source>
        <strain evidence="3 4">CL-ES2</strain>
    </source>
</reference>
<proteinExistence type="predicted"/>
<evidence type="ECO:0000256" key="1">
    <source>
        <dbReference type="ARBA" id="ARBA00023172"/>
    </source>
</evidence>
<dbReference type="Gene3D" id="1.10.443.10">
    <property type="entry name" value="Intergrase catalytic core"/>
    <property type="match status" value="1"/>
</dbReference>
<gene>
    <name evidence="3" type="ORF">FAP39_17420</name>
</gene>
<dbReference type="GO" id="GO:0015074">
    <property type="term" value="P:DNA integration"/>
    <property type="evidence" value="ECO:0007669"/>
    <property type="project" value="InterPro"/>
</dbReference>
<dbReference type="PROSITE" id="PS51898">
    <property type="entry name" value="TYR_RECOMBINASE"/>
    <property type="match status" value="1"/>
</dbReference>
<name>A0A4U7MRQ0_9RHOB</name>
<dbReference type="OrthoDB" id="67979at2"/>
<dbReference type="EMBL" id="SULI01000079">
    <property type="protein sequence ID" value="TKZ15398.1"/>
    <property type="molecule type" value="Genomic_DNA"/>
</dbReference>
<organism evidence="3 4">
    <name type="scientific">Shimia litoralis</name>
    <dbReference type="NCBI Taxonomy" id="420403"/>
    <lineage>
        <taxon>Bacteria</taxon>
        <taxon>Pseudomonadati</taxon>
        <taxon>Pseudomonadota</taxon>
        <taxon>Alphaproteobacteria</taxon>
        <taxon>Rhodobacterales</taxon>
        <taxon>Roseobacteraceae</taxon>
    </lineage>
</organism>
<feature type="domain" description="Tyr recombinase" evidence="2">
    <location>
        <begin position="1"/>
        <end position="68"/>
    </location>
</feature>
<evidence type="ECO:0000313" key="4">
    <source>
        <dbReference type="Proteomes" id="UP000306575"/>
    </source>
</evidence>
<evidence type="ECO:0000313" key="3">
    <source>
        <dbReference type="EMBL" id="TKZ15398.1"/>
    </source>
</evidence>
<dbReference type="GO" id="GO:0006310">
    <property type="term" value="P:DNA recombination"/>
    <property type="evidence" value="ECO:0007669"/>
    <property type="project" value="UniProtKB-KW"/>
</dbReference>
<comment type="caution">
    <text evidence="3">The sequence shown here is derived from an EMBL/GenBank/DDBJ whole genome shotgun (WGS) entry which is preliminary data.</text>
</comment>
<dbReference type="SUPFAM" id="SSF56349">
    <property type="entry name" value="DNA breaking-rejoining enzymes"/>
    <property type="match status" value="1"/>
</dbReference>
<dbReference type="InterPro" id="IPR013762">
    <property type="entry name" value="Integrase-like_cat_sf"/>
</dbReference>
<keyword evidence="4" id="KW-1185">Reference proteome</keyword>
<keyword evidence="1" id="KW-0233">DNA recombination</keyword>
<dbReference type="AlphaFoldDB" id="A0A4U7MRQ0"/>
<dbReference type="InterPro" id="IPR002104">
    <property type="entry name" value="Integrase_catalytic"/>
</dbReference>
<dbReference type="Pfam" id="PF00589">
    <property type="entry name" value="Phage_integrase"/>
    <property type="match status" value="1"/>
</dbReference>
<accession>A0A4U7MRQ0</accession>
<protein>
    <submittedName>
        <fullName evidence="3">Site-specific integrase</fullName>
    </submittedName>
</protein>
<dbReference type="GO" id="GO:0003677">
    <property type="term" value="F:DNA binding"/>
    <property type="evidence" value="ECO:0007669"/>
    <property type="project" value="InterPro"/>
</dbReference>
<evidence type="ECO:0000259" key="2">
    <source>
        <dbReference type="PROSITE" id="PS51898"/>
    </source>
</evidence>
<sequence>MCQLLIHIFQQCSLKHATSHSGRRTFITRLASKGVGVRVLAELAGHSSIATTQRYIDVNAEQLANAVELV</sequence>
<dbReference type="Proteomes" id="UP000306575">
    <property type="component" value="Unassembled WGS sequence"/>
</dbReference>